<evidence type="ECO:0000313" key="1">
    <source>
        <dbReference type="EMBL" id="NVO88915.1"/>
    </source>
</evidence>
<dbReference type="RefSeq" id="WP_176818358.1">
    <property type="nucleotide sequence ID" value="NZ_JABXWP010000016.1"/>
</dbReference>
<gene>
    <name evidence="1" type="ORF">HWN39_10535</name>
</gene>
<protein>
    <submittedName>
        <fullName evidence="1">DUF771 domain-containing protein</fullName>
    </submittedName>
</protein>
<evidence type="ECO:0000313" key="2">
    <source>
        <dbReference type="Proteomes" id="UP000542889"/>
    </source>
</evidence>
<dbReference type="Proteomes" id="UP000542889">
    <property type="component" value="Unassembled WGS sequence"/>
</dbReference>
<accession>A0A7Y7UJX1</accession>
<name>A0A7Y7UJX1_LACRH</name>
<dbReference type="InterPro" id="IPR008489">
    <property type="entry name" value="DUF771"/>
</dbReference>
<sequence length="96" mass="11167">MPRTKLDIHPPKPPENWRLDLGGVTWTLSELSKQIHRKDDYVLAHVVKPNKLELDSSRGGPVRWSKGHGSPWLFKARDMSYWIDCHWPRIQGGGWD</sequence>
<proteinExistence type="predicted"/>
<dbReference type="AlphaFoldDB" id="A0A7Y7UJX1"/>
<dbReference type="Pfam" id="PF05595">
    <property type="entry name" value="DUF771"/>
    <property type="match status" value="1"/>
</dbReference>
<reference evidence="1 2" key="1">
    <citation type="submission" date="2020-06" db="EMBL/GenBank/DDBJ databases">
        <title>Lactobacillus rhamnosus QC,genome.</title>
        <authorList>
            <person name="Yi H."/>
            <person name="Jin M."/>
        </authorList>
    </citation>
    <scope>NUCLEOTIDE SEQUENCE [LARGE SCALE GENOMIC DNA]</scope>
    <source>
        <strain evidence="1 2">QC</strain>
    </source>
</reference>
<comment type="caution">
    <text evidence="1">The sequence shown here is derived from an EMBL/GenBank/DDBJ whole genome shotgun (WGS) entry which is preliminary data.</text>
</comment>
<dbReference type="EMBL" id="JABXWP010000016">
    <property type="protein sequence ID" value="NVO88915.1"/>
    <property type="molecule type" value="Genomic_DNA"/>
</dbReference>
<organism evidence="1 2">
    <name type="scientific">Lacticaseibacillus rhamnosus</name>
    <name type="common">Lactobacillus rhamnosus</name>
    <dbReference type="NCBI Taxonomy" id="47715"/>
    <lineage>
        <taxon>Bacteria</taxon>
        <taxon>Bacillati</taxon>
        <taxon>Bacillota</taxon>
        <taxon>Bacilli</taxon>
        <taxon>Lactobacillales</taxon>
        <taxon>Lactobacillaceae</taxon>
        <taxon>Lacticaseibacillus</taxon>
    </lineage>
</organism>